<keyword evidence="8 12" id="KW-0406">Ion transport</keyword>
<comment type="similarity">
    <text evidence="2 12">Belongs to the amiloride-sensitive sodium channel (TC 1.A.6) family.</text>
</comment>
<reference evidence="14 15" key="1">
    <citation type="submission" date="2019-07" db="EMBL/GenBank/DDBJ databases">
        <title>Draft genome assembly of a fouling barnacle, Amphibalanus amphitrite (Darwin, 1854): The first reference genome for Thecostraca.</title>
        <authorList>
            <person name="Kim W."/>
        </authorList>
    </citation>
    <scope>NUCLEOTIDE SEQUENCE [LARGE SCALE GENOMIC DNA]</scope>
    <source>
        <strain evidence="14">SNU_AA5</strain>
        <tissue evidence="14">Soma without cirri and trophi</tissue>
    </source>
</reference>
<organism evidence="14 15">
    <name type="scientific">Amphibalanus amphitrite</name>
    <name type="common">Striped barnacle</name>
    <name type="synonym">Balanus amphitrite</name>
    <dbReference type="NCBI Taxonomy" id="1232801"/>
    <lineage>
        <taxon>Eukaryota</taxon>
        <taxon>Metazoa</taxon>
        <taxon>Ecdysozoa</taxon>
        <taxon>Arthropoda</taxon>
        <taxon>Crustacea</taxon>
        <taxon>Multicrustacea</taxon>
        <taxon>Cirripedia</taxon>
        <taxon>Thoracica</taxon>
        <taxon>Thoracicalcarea</taxon>
        <taxon>Balanomorpha</taxon>
        <taxon>Balanoidea</taxon>
        <taxon>Balanidae</taxon>
        <taxon>Amphibalaninae</taxon>
        <taxon>Amphibalanus</taxon>
    </lineage>
</organism>
<dbReference type="PANTHER" id="PTHR11690">
    <property type="entry name" value="AMILORIDE-SENSITIVE SODIUM CHANNEL-RELATED"/>
    <property type="match status" value="1"/>
</dbReference>
<keyword evidence="6 13" id="KW-1133">Transmembrane helix</keyword>
<evidence type="ECO:0000256" key="5">
    <source>
        <dbReference type="ARBA" id="ARBA00022692"/>
    </source>
</evidence>
<evidence type="ECO:0000256" key="7">
    <source>
        <dbReference type="ARBA" id="ARBA00023053"/>
    </source>
</evidence>
<evidence type="ECO:0000256" key="6">
    <source>
        <dbReference type="ARBA" id="ARBA00022989"/>
    </source>
</evidence>
<evidence type="ECO:0000256" key="1">
    <source>
        <dbReference type="ARBA" id="ARBA00004141"/>
    </source>
</evidence>
<keyword evidence="4 12" id="KW-0894">Sodium channel</keyword>
<evidence type="ECO:0000313" key="14">
    <source>
        <dbReference type="EMBL" id="KAF0289356.1"/>
    </source>
</evidence>
<comment type="subcellular location">
    <subcellularLocation>
        <location evidence="1">Membrane</location>
        <topology evidence="1">Multi-pass membrane protein</topology>
    </subcellularLocation>
</comment>
<evidence type="ECO:0000256" key="13">
    <source>
        <dbReference type="SAM" id="Phobius"/>
    </source>
</evidence>
<keyword evidence="11 12" id="KW-0407">Ion channel</keyword>
<keyword evidence="10 12" id="KW-0739">Sodium transport</keyword>
<evidence type="ECO:0000256" key="3">
    <source>
        <dbReference type="ARBA" id="ARBA00022448"/>
    </source>
</evidence>
<protein>
    <submittedName>
        <fullName evidence="14">Amiloride-sensitive sodium channel subunit gamma</fullName>
    </submittedName>
</protein>
<dbReference type="PROSITE" id="PS01206">
    <property type="entry name" value="ASC"/>
    <property type="match status" value="1"/>
</dbReference>
<dbReference type="PRINTS" id="PR01078">
    <property type="entry name" value="AMINACHANNEL"/>
</dbReference>
<dbReference type="Gene3D" id="1.10.287.770">
    <property type="entry name" value="YojJ-like"/>
    <property type="match status" value="1"/>
</dbReference>
<dbReference type="Pfam" id="PF00858">
    <property type="entry name" value="ASC"/>
    <property type="match status" value="1"/>
</dbReference>
<dbReference type="InterPro" id="IPR001873">
    <property type="entry name" value="ENaC"/>
</dbReference>
<evidence type="ECO:0000256" key="11">
    <source>
        <dbReference type="ARBA" id="ARBA00023303"/>
    </source>
</evidence>
<accession>A0A6A4V3Z7</accession>
<dbReference type="EMBL" id="VIIS01002036">
    <property type="protein sequence ID" value="KAF0289356.1"/>
    <property type="molecule type" value="Genomic_DNA"/>
</dbReference>
<keyword evidence="9 13" id="KW-0472">Membrane</keyword>
<dbReference type="OrthoDB" id="6380875at2759"/>
<dbReference type="PANTHER" id="PTHR11690:SF300">
    <property type="entry name" value="PICKPOCKET PROTEIN 19"/>
    <property type="match status" value="1"/>
</dbReference>
<evidence type="ECO:0000256" key="2">
    <source>
        <dbReference type="ARBA" id="ARBA00007193"/>
    </source>
</evidence>
<evidence type="ECO:0000256" key="9">
    <source>
        <dbReference type="ARBA" id="ARBA00023136"/>
    </source>
</evidence>
<keyword evidence="5 12" id="KW-0812">Transmembrane</keyword>
<keyword evidence="15" id="KW-1185">Reference proteome</keyword>
<comment type="caution">
    <text evidence="14">The sequence shown here is derived from an EMBL/GenBank/DDBJ whole genome shotgun (WGS) entry which is preliminary data.</text>
</comment>
<keyword evidence="7" id="KW-0915">Sodium</keyword>
<name>A0A6A4V3Z7_AMPAM</name>
<sequence>MKEYVYPPSRTASLGARIVVHNPDQVPAVEQSGLNLYPQTTTSVAIDQWSVQRLPVPFEAGCAFGWKEVDYEPYSRINDSSVHEMYSVTRCKSMCLQDALIKTCGCFHPLQAAPEGFRRRGDAAPPVSPPCLLTTESDDLLCVRELFERQNTTCHCPSPCYETGYYAQQSMTMWPRQSYLSTLIGRLKLNFSSLLMEDAERLPQNILELKVFYKTLDVQRILQTPKYSYISLVSSVGGAMSLYLGISLVMVAELFEYLILLAWAVAKFYTKSRQGTARKVQPGR</sequence>
<evidence type="ECO:0000256" key="10">
    <source>
        <dbReference type="ARBA" id="ARBA00023201"/>
    </source>
</evidence>
<feature type="transmembrane region" description="Helical" evidence="13">
    <location>
        <begin position="254"/>
        <end position="270"/>
    </location>
</feature>
<dbReference type="GO" id="GO:0005886">
    <property type="term" value="C:plasma membrane"/>
    <property type="evidence" value="ECO:0007669"/>
    <property type="project" value="TreeGrafter"/>
</dbReference>
<gene>
    <name evidence="14" type="primary">scnn1g-a</name>
    <name evidence="14" type="ORF">FJT64_012410</name>
</gene>
<dbReference type="GO" id="GO:0015280">
    <property type="term" value="F:ligand-gated sodium channel activity"/>
    <property type="evidence" value="ECO:0007669"/>
    <property type="project" value="TreeGrafter"/>
</dbReference>
<evidence type="ECO:0000256" key="8">
    <source>
        <dbReference type="ARBA" id="ARBA00023065"/>
    </source>
</evidence>
<dbReference type="Gene3D" id="2.60.470.10">
    <property type="entry name" value="Acid-sensing ion channels like domains"/>
    <property type="match status" value="1"/>
</dbReference>
<keyword evidence="3 12" id="KW-0813">Transport</keyword>
<evidence type="ECO:0000256" key="12">
    <source>
        <dbReference type="RuleBase" id="RU000679"/>
    </source>
</evidence>
<dbReference type="Proteomes" id="UP000440578">
    <property type="component" value="Unassembled WGS sequence"/>
</dbReference>
<proteinExistence type="inferred from homology"/>
<evidence type="ECO:0000313" key="15">
    <source>
        <dbReference type="Proteomes" id="UP000440578"/>
    </source>
</evidence>
<dbReference type="AlphaFoldDB" id="A0A6A4V3Z7"/>
<evidence type="ECO:0000256" key="4">
    <source>
        <dbReference type="ARBA" id="ARBA00022461"/>
    </source>
</evidence>
<dbReference type="InterPro" id="IPR020903">
    <property type="entry name" value="ENaC_CS"/>
</dbReference>